<proteinExistence type="inferred from homology"/>
<keyword evidence="7" id="KW-0830">Ubiquinone</keyword>
<dbReference type="InterPro" id="IPR029063">
    <property type="entry name" value="SAM-dependent_MTases_sf"/>
</dbReference>
<accession>A0ABQ5X811</accession>
<evidence type="ECO:0000256" key="3">
    <source>
        <dbReference type="ARBA" id="ARBA00022679"/>
    </source>
</evidence>
<comment type="caution">
    <text evidence="7">The sequence shown here is derived from an EMBL/GenBank/DDBJ whole genome shotgun (WGS) entry which is preliminary data.</text>
</comment>
<name>A0ABQ5X811_9GAMM</name>
<dbReference type="InterPro" id="IPR023576">
    <property type="entry name" value="UbiE/COQ5_MeTrFase_CS"/>
</dbReference>
<comment type="catalytic activity">
    <reaction evidence="6">
        <text>a 2-methoxy-6-(all-trans-polyprenyl)benzene-1,4-diol + S-adenosyl-L-methionine = a 5-methoxy-2-methyl-3-(all-trans-polyprenyl)benzene-1,4-diol + S-adenosyl-L-homocysteine + H(+)</text>
        <dbReference type="Rhea" id="RHEA:28286"/>
        <dbReference type="Rhea" id="RHEA-COMP:10858"/>
        <dbReference type="Rhea" id="RHEA-COMP:10859"/>
        <dbReference type="ChEBI" id="CHEBI:15378"/>
        <dbReference type="ChEBI" id="CHEBI:57856"/>
        <dbReference type="ChEBI" id="CHEBI:59789"/>
        <dbReference type="ChEBI" id="CHEBI:84166"/>
        <dbReference type="ChEBI" id="CHEBI:84167"/>
        <dbReference type="EC" id="2.1.1.201"/>
    </reaction>
</comment>
<dbReference type="InterPro" id="IPR004033">
    <property type="entry name" value="UbiE/COQ5_MeTrFase"/>
</dbReference>
<sequence length="286" mass="31879">MEMDGKATPAAAIRPLHVVYMTYKVDLFAWRILYHARMSEQSTTHFGFRDVPVADKQKLVGEVFTSVARNYDLMNDLMSLGIHRVWKRYFVSISGIRPGDRVLDLAGGTGDIAALLKPVVGDKGDVIVGDINAAMLNVGRDRLTDRGLVSGLRWVQSNAEALPFPDHSFDAVTMAFGLRNVTDKDKALADICRVLKPGGRALVLEFSKVRSELFGKLYDFHSFQVLPRLGRLFAGDADSYQYLAESIRKHPDQETLKGMMENAGFGRVEVRNLSNGIVAIHRGYKF</sequence>
<dbReference type="Gene3D" id="3.40.50.150">
    <property type="entry name" value="Vaccinia Virus protein VP39"/>
    <property type="match status" value="1"/>
</dbReference>
<reference evidence="8" key="1">
    <citation type="journal article" date="2019" name="Int. J. Syst. Evol. Microbiol.">
        <title>The Global Catalogue of Microorganisms (GCM) 10K type strain sequencing project: providing services to taxonomists for standard genome sequencing and annotation.</title>
        <authorList>
            <consortium name="The Broad Institute Genomics Platform"/>
            <consortium name="The Broad Institute Genome Sequencing Center for Infectious Disease"/>
            <person name="Wu L."/>
            <person name="Ma J."/>
        </authorList>
    </citation>
    <scope>NUCLEOTIDE SEQUENCE [LARGE SCALE GENOMIC DNA]</scope>
    <source>
        <strain evidence="8">NBRC 111981</strain>
    </source>
</reference>
<keyword evidence="8" id="KW-1185">Reference proteome</keyword>
<dbReference type="NCBIfam" id="TIGR01934">
    <property type="entry name" value="MenG_MenH_UbiE"/>
    <property type="match status" value="1"/>
</dbReference>
<comment type="caution">
    <text evidence="6">Lacks conserved residue(s) required for the propagation of feature annotation.</text>
</comment>
<dbReference type="Proteomes" id="UP001156627">
    <property type="component" value="Unassembled WGS sequence"/>
</dbReference>
<keyword evidence="4 6" id="KW-0831">Ubiquinone biosynthesis</keyword>
<dbReference type="HAMAP" id="MF_01813">
    <property type="entry name" value="MenG_UbiE_methyltr"/>
    <property type="match status" value="1"/>
</dbReference>
<feature type="binding site" evidence="6">
    <location>
        <begin position="158"/>
        <end position="159"/>
    </location>
    <ligand>
        <name>S-adenosyl-L-methionine</name>
        <dbReference type="ChEBI" id="CHEBI:59789"/>
    </ligand>
</feature>
<dbReference type="PANTHER" id="PTHR43591">
    <property type="entry name" value="METHYLTRANSFERASE"/>
    <property type="match status" value="1"/>
</dbReference>
<keyword evidence="3 6" id="KW-0808">Transferase</keyword>
<evidence type="ECO:0000256" key="2">
    <source>
        <dbReference type="ARBA" id="ARBA00022603"/>
    </source>
</evidence>
<dbReference type="PROSITE" id="PS51608">
    <property type="entry name" value="SAM_MT_UBIE"/>
    <property type="match status" value="1"/>
</dbReference>
<evidence type="ECO:0000313" key="7">
    <source>
        <dbReference type="EMBL" id="GLQ86685.1"/>
    </source>
</evidence>
<dbReference type="NCBIfam" id="NF001242">
    <property type="entry name" value="PRK00216.1-3"/>
    <property type="match status" value="1"/>
</dbReference>
<keyword evidence="5 6" id="KW-0949">S-adenosyl-L-methionine</keyword>
<organism evidence="7 8">
    <name type="scientific">Dyella flagellata</name>
    <dbReference type="NCBI Taxonomy" id="1867833"/>
    <lineage>
        <taxon>Bacteria</taxon>
        <taxon>Pseudomonadati</taxon>
        <taxon>Pseudomonadota</taxon>
        <taxon>Gammaproteobacteria</taxon>
        <taxon>Lysobacterales</taxon>
        <taxon>Rhodanobacteraceae</taxon>
        <taxon>Dyella</taxon>
    </lineage>
</organism>
<keyword evidence="1 6" id="KW-0474">Menaquinone biosynthesis</keyword>
<evidence type="ECO:0000256" key="6">
    <source>
        <dbReference type="HAMAP-Rule" id="MF_01813"/>
    </source>
</evidence>
<dbReference type="PROSITE" id="PS01184">
    <property type="entry name" value="UBIE_2"/>
    <property type="match status" value="1"/>
</dbReference>
<comment type="function">
    <text evidence="6">Methyltransferase required for the conversion of demethylmenaquinol (DMKH2) to menaquinol (MKH2) and the conversion of 2-polyprenyl-6-methoxy-1,4-benzoquinol (DDMQH2) to 2-polyprenyl-3-methyl-6-methoxy-1,4-benzoquinol (DMQH2).</text>
</comment>
<dbReference type="NCBIfam" id="NF001244">
    <property type="entry name" value="PRK00216.1-5"/>
    <property type="match status" value="1"/>
</dbReference>
<dbReference type="PROSITE" id="PS01183">
    <property type="entry name" value="UBIE_1"/>
    <property type="match status" value="1"/>
</dbReference>
<dbReference type="PANTHER" id="PTHR43591:SF24">
    <property type="entry name" value="2-METHOXY-6-POLYPRENYL-1,4-BENZOQUINOL METHYLASE, MITOCHONDRIAL"/>
    <property type="match status" value="1"/>
</dbReference>
<dbReference type="Pfam" id="PF01209">
    <property type="entry name" value="Ubie_methyltran"/>
    <property type="match status" value="1"/>
</dbReference>
<feature type="binding site" evidence="6">
    <location>
        <position position="109"/>
    </location>
    <ligand>
        <name>S-adenosyl-L-methionine</name>
        <dbReference type="ChEBI" id="CHEBI:59789"/>
    </ligand>
</feature>
<dbReference type="CDD" id="cd02440">
    <property type="entry name" value="AdoMet_MTases"/>
    <property type="match status" value="1"/>
</dbReference>
<dbReference type="EMBL" id="BSOA01000002">
    <property type="protein sequence ID" value="GLQ86685.1"/>
    <property type="molecule type" value="Genomic_DNA"/>
</dbReference>
<comment type="pathway">
    <text evidence="6">Cofactor biosynthesis; ubiquinone biosynthesis.</text>
</comment>
<dbReference type="EC" id="2.1.1.163" evidence="6"/>
<dbReference type="SUPFAM" id="SSF53335">
    <property type="entry name" value="S-adenosyl-L-methionine-dependent methyltransferases"/>
    <property type="match status" value="1"/>
</dbReference>
<comment type="pathway">
    <text evidence="6">Quinol/quinone metabolism; menaquinone biosynthesis; menaquinol from 1,4-dihydroxy-2-naphthoate: step 2/2.</text>
</comment>
<evidence type="ECO:0000256" key="5">
    <source>
        <dbReference type="ARBA" id="ARBA00022691"/>
    </source>
</evidence>
<evidence type="ECO:0000256" key="1">
    <source>
        <dbReference type="ARBA" id="ARBA00022428"/>
    </source>
</evidence>
<gene>
    <name evidence="6 7" type="primary">ubiE</name>
    <name evidence="7" type="ORF">GCM10007898_02510</name>
</gene>
<evidence type="ECO:0000256" key="4">
    <source>
        <dbReference type="ARBA" id="ARBA00022688"/>
    </source>
</evidence>
<comment type="similarity">
    <text evidence="6">Belongs to the class I-like SAM-binding methyltransferase superfamily. MenG/UbiE family.</text>
</comment>
<keyword evidence="2 6" id="KW-0489">Methyltransferase</keyword>
<evidence type="ECO:0000313" key="8">
    <source>
        <dbReference type="Proteomes" id="UP001156627"/>
    </source>
</evidence>
<protein>
    <recommendedName>
        <fullName evidence="6">Ubiquinone/menaquinone biosynthesis C-methyltransferase UbiE</fullName>
        <ecNumber evidence="6">2.1.1.163</ecNumber>
        <ecNumber evidence="6">2.1.1.201</ecNumber>
    </recommendedName>
    <alternativeName>
        <fullName evidence="6">2-methoxy-6-polyprenyl-1,4-benzoquinol methylase</fullName>
    </alternativeName>
    <alternativeName>
        <fullName evidence="6">Demethylmenaquinone methyltransferase</fullName>
    </alternativeName>
</protein>
<comment type="catalytic activity">
    <reaction evidence="6">
        <text>a 2-demethylmenaquinol + S-adenosyl-L-methionine = a menaquinol + S-adenosyl-L-homocysteine + H(+)</text>
        <dbReference type="Rhea" id="RHEA:42640"/>
        <dbReference type="Rhea" id="RHEA-COMP:9539"/>
        <dbReference type="Rhea" id="RHEA-COMP:9563"/>
        <dbReference type="ChEBI" id="CHEBI:15378"/>
        <dbReference type="ChEBI" id="CHEBI:18151"/>
        <dbReference type="ChEBI" id="CHEBI:55437"/>
        <dbReference type="ChEBI" id="CHEBI:57856"/>
        <dbReference type="ChEBI" id="CHEBI:59789"/>
        <dbReference type="EC" id="2.1.1.163"/>
    </reaction>
</comment>
<dbReference type="EC" id="2.1.1.201" evidence="6"/>
<feature type="binding site" evidence="6">
    <location>
        <position position="130"/>
    </location>
    <ligand>
        <name>S-adenosyl-L-methionine</name>
        <dbReference type="ChEBI" id="CHEBI:59789"/>
    </ligand>
</feature>